<dbReference type="GO" id="GO:0003677">
    <property type="term" value="F:DNA binding"/>
    <property type="evidence" value="ECO:0007669"/>
    <property type="project" value="UniProtKB-KW"/>
</dbReference>
<evidence type="ECO:0000256" key="2">
    <source>
        <dbReference type="ARBA" id="ARBA00023125"/>
    </source>
</evidence>
<dbReference type="SMART" id="SM00866">
    <property type="entry name" value="UTRA"/>
    <property type="match status" value="1"/>
</dbReference>
<keyword evidence="2" id="KW-0238">DNA-binding</keyword>
<evidence type="ECO:0000313" key="6">
    <source>
        <dbReference type="Proteomes" id="UP000825009"/>
    </source>
</evidence>
<reference evidence="5 6" key="1">
    <citation type="submission" date="2021-07" db="EMBL/GenBank/DDBJ databases">
        <title>A novel Jannaschia species isolated from marine dinoflagellate Ceratoperidinium margalefii.</title>
        <authorList>
            <person name="Jiang Y."/>
            <person name="Li Z."/>
        </authorList>
    </citation>
    <scope>NUCLEOTIDE SEQUENCE [LARGE SCALE GENOMIC DNA]</scope>
    <source>
        <strain evidence="5 6">J12C1-MA-4</strain>
    </source>
</reference>
<dbReference type="Pfam" id="PF07702">
    <property type="entry name" value="UTRA"/>
    <property type="match status" value="1"/>
</dbReference>
<evidence type="ECO:0000256" key="3">
    <source>
        <dbReference type="ARBA" id="ARBA00023163"/>
    </source>
</evidence>
<dbReference type="AlphaFoldDB" id="A0A8F6YA60"/>
<keyword evidence="3" id="KW-0804">Transcription</keyword>
<dbReference type="GO" id="GO:0003700">
    <property type="term" value="F:DNA-binding transcription factor activity"/>
    <property type="evidence" value="ECO:0007669"/>
    <property type="project" value="InterPro"/>
</dbReference>
<organism evidence="5 6">
    <name type="scientific">Gymnodinialimonas ceratoperidinii</name>
    <dbReference type="NCBI Taxonomy" id="2856823"/>
    <lineage>
        <taxon>Bacteria</taxon>
        <taxon>Pseudomonadati</taxon>
        <taxon>Pseudomonadota</taxon>
        <taxon>Alphaproteobacteria</taxon>
        <taxon>Rhodobacterales</taxon>
        <taxon>Paracoccaceae</taxon>
        <taxon>Gymnodinialimonas</taxon>
    </lineage>
</organism>
<dbReference type="PROSITE" id="PS50949">
    <property type="entry name" value="HTH_GNTR"/>
    <property type="match status" value="1"/>
</dbReference>
<dbReference type="SMART" id="SM00345">
    <property type="entry name" value="HTH_GNTR"/>
    <property type="match status" value="1"/>
</dbReference>
<keyword evidence="6" id="KW-1185">Reference proteome</keyword>
<evidence type="ECO:0000256" key="1">
    <source>
        <dbReference type="ARBA" id="ARBA00023015"/>
    </source>
</evidence>
<dbReference type="KEGG" id="gce:KYE46_11955"/>
<dbReference type="PANTHER" id="PTHR44846">
    <property type="entry name" value="MANNOSYL-D-GLYCERATE TRANSPORT/METABOLISM SYSTEM REPRESSOR MNGR-RELATED"/>
    <property type="match status" value="1"/>
</dbReference>
<evidence type="ECO:0000259" key="4">
    <source>
        <dbReference type="PROSITE" id="PS50949"/>
    </source>
</evidence>
<proteinExistence type="predicted"/>
<accession>A0A8F6YA60</accession>
<name>A0A8F6YA60_9RHOB</name>
<dbReference type="PANTHER" id="PTHR44846:SF1">
    <property type="entry name" value="MANNOSYL-D-GLYCERATE TRANSPORT_METABOLISM SYSTEM REPRESSOR MNGR-RELATED"/>
    <property type="match status" value="1"/>
</dbReference>
<dbReference type="Pfam" id="PF00392">
    <property type="entry name" value="GntR"/>
    <property type="match status" value="1"/>
</dbReference>
<dbReference type="GO" id="GO:0045892">
    <property type="term" value="P:negative regulation of DNA-templated transcription"/>
    <property type="evidence" value="ECO:0007669"/>
    <property type="project" value="TreeGrafter"/>
</dbReference>
<gene>
    <name evidence="5" type="ORF">KYE46_11955</name>
</gene>
<dbReference type="InterPro" id="IPR000524">
    <property type="entry name" value="Tscrpt_reg_HTH_GntR"/>
</dbReference>
<evidence type="ECO:0000313" key="5">
    <source>
        <dbReference type="EMBL" id="QXT38646.1"/>
    </source>
</evidence>
<dbReference type="EMBL" id="CP079194">
    <property type="protein sequence ID" value="QXT38646.1"/>
    <property type="molecule type" value="Genomic_DNA"/>
</dbReference>
<dbReference type="RefSeq" id="WP_219000842.1">
    <property type="nucleotide sequence ID" value="NZ_CP079194.1"/>
</dbReference>
<sequence length="248" mass="27337">MSEGSKTDRSPIEATGALPTYLRIAETLTIDIGGGRLAAGEKLPPEREMARAHGVAVATLRKALHLLEERGLIERRQGSGNYVLGGATNIGTYALFRLELRGTGGGLPTARLLDIRKAPKPDALPDIGRAHDEGIRMRRLRFLADTPVAVEEIWLDLRWHDEAGLNARTVSESLYRTYADRLGLHIREAEDMISAARLPDWTPPELGLAAGTLAGFIERRAYDQNGAPCEASWTWFNPEKAQYYARVP</sequence>
<dbReference type="Proteomes" id="UP000825009">
    <property type="component" value="Chromosome"/>
</dbReference>
<dbReference type="CDD" id="cd07377">
    <property type="entry name" value="WHTH_GntR"/>
    <property type="match status" value="1"/>
</dbReference>
<dbReference type="InterPro" id="IPR011663">
    <property type="entry name" value="UTRA"/>
</dbReference>
<feature type="domain" description="HTH gntR-type" evidence="4">
    <location>
        <begin position="18"/>
        <end position="86"/>
    </location>
</feature>
<keyword evidence="1" id="KW-0805">Transcription regulation</keyword>
<dbReference type="InterPro" id="IPR050679">
    <property type="entry name" value="Bact_HTH_transcr_reg"/>
</dbReference>
<protein>
    <submittedName>
        <fullName evidence="5">GntR family transcriptional regulator</fullName>
    </submittedName>
</protein>